<comment type="caution">
    <text evidence="3">The sequence shown here is derived from an EMBL/GenBank/DDBJ whole genome shotgun (WGS) entry which is preliminary data.</text>
</comment>
<gene>
    <name evidence="2" type="ORF">MmonteBS_14490</name>
    <name evidence="3" type="ORF">NJB18185_23630</name>
</gene>
<evidence type="ECO:0000313" key="3">
    <source>
        <dbReference type="EMBL" id="GKU72591.1"/>
    </source>
</evidence>
<keyword evidence="4" id="KW-1185">Reference proteome</keyword>
<evidence type="ECO:0000256" key="1">
    <source>
        <dbReference type="SAM" id="MobiDB-lite"/>
    </source>
</evidence>
<name>A0AA37UVE0_9MYCO</name>
<dbReference type="AlphaFoldDB" id="A0AA37UVE0"/>
<sequence>MNLSSFASARAAGAKPAPSTPSDTAIATTIRVPDDTYRGPGLPIFTPLIIAHIAIVANAMESDQQLNMCVFNASEGMNSPTWSTRARGR</sequence>
<feature type="compositionally biased region" description="Low complexity" evidence="1">
    <location>
        <begin position="1"/>
        <end position="17"/>
    </location>
</feature>
<dbReference type="EMBL" id="BQYH01000015">
    <property type="protein sequence ID" value="GKU72591.1"/>
    <property type="molecule type" value="Genomic_DNA"/>
</dbReference>
<evidence type="ECO:0000313" key="4">
    <source>
        <dbReference type="Proteomes" id="UP000245060"/>
    </source>
</evidence>
<reference evidence="2" key="1">
    <citation type="journal article" date="2018" name="Genome Announc.">
        <title>Draft Genome Sequence of Mycobacterium montefiorense Isolated from Japanese Black Salamander (Hynobius nigrescens).</title>
        <authorList>
            <person name="Fukano H."/>
            <person name="Yoshida M."/>
            <person name="Shimizu A."/>
            <person name="Iwao H."/>
            <person name="Katayama Y."/>
            <person name="Omatsu T."/>
            <person name="Mizutani T."/>
            <person name="Kurata O."/>
            <person name="Wada S."/>
            <person name="Hoshino Y."/>
        </authorList>
    </citation>
    <scope>NUCLEOTIDE SEQUENCE</scope>
    <source>
        <strain evidence="2">BS</strain>
    </source>
</reference>
<reference evidence="4" key="2">
    <citation type="submission" date="2018-04" db="EMBL/GenBank/DDBJ databases">
        <title>Draft genome sequence of Mycobacterium montefiorense isolated from Japanese black salamander.</title>
        <authorList>
            <person name="Fukano H."/>
            <person name="Yoshida M."/>
            <person name="Shimizu A."/>
            <person name="Iwao H."/>
            <person name="Kurata O."/>
            <person name="Katayama Y."/>
            <person name="Omatsu T."/>
            <person name="Mizutani T."/>
            <person name="Wada S."/>
            <person name="Hoshino Y."/>
        </authorList>
    </citation>
    <scope>NUCLEOTIDE SEQUENCE [LARGE SCALE GENOMIC DNA]</scope>
    <source>
        <strain evidence="4">BS</strain>
    </source>
</reference>
<evidence type="ECO:0000313" key="5">
    <source>
        <dbReference type="Proteomes" id="UP001139505"/>
    </source>
</evidence>
<organism evidence="3 5">
    <name type="scientific">Mycobacterium montefiorense</name>
    <dbReference type="NCBI Taxonomy" id="154654"/>
    <lineage>
        <taxon>Bacteria</taxon>
        <taxon>Bacillati</taxon>
        <taxon>Actinomycetota</taxon>
        <taxon>Actinomycetes</taxon>
        <taxon>Mycobacteriales</taxon>
        <taxon>Mycobacteriaceae</taxon>
        <taxon>Mycobacterium</taxon>
        <taxon>Mycobacterium simiae complex</taxon>
    </lineage>
</organism>
<dbReference type="EMBL" id="BFCH01000009">
    <property type="protein sequence ID" value="GBG37077.1"/>
    <property type="molecule type" value="Genomic_DNA"/>
</dbReference>
<accession>A0AA37UVE0</accession>
<dbReference type="Proteomes" id="UP000245060">
    <property type="component" value="Unassembled WGS sequence"/>
</dbReference>
<proteinExistence type="predicted"/>
<feature type="region of interest" description="Disordered" evidence="1">
    <location>
        <begin position="1"/>
        <end position="27"/>
    </location>
</feature>
<protein>
    <submittedName>
        <fullName evidence="3">Uncharacterized protein</fullName>
    </submittedName>
</protein>
<reference evidence="3" key="4">
    <citation type="submission" date="2022-04" db="EMBL/GenBank/DDBJ databases">
        <authorList>
            <person name="Komine T."/>
            <person name="Fukano H."/>
            <person name="Wada S."/>
        </authorList>
    </citation>
    <scope>NUCLEOTIDE SEQUENCE</scope>
    <source>
        <strain evidence="3">NJB18185</strain>
    </source>
</reference>
<reference evidence="3" key="3">
    <citation type="journal article" date="2022" name="Microbiol. Resour. Announc.">
        <title>Draft Genome Sequences of Eight Mycobacterium montefiorense Strains Isolated from Salamanders in Captivity.</title>
        <authorList>
            <person name="Komine T."/>
            <person name="Ihara H."/>
            <person name="Fukano H."/>
            <person name="Hoshino Y."/>
            <person name="Kurata O."/>
            <person name="Wada S."/>
        </authorList>
    </citation>
    <scope>NUCLEOTIDE SEQUENCE</scope>
    <source>
        <strain evidence="3">NJB18185</strain>
    </source>
</reference>
<dbReference type="Proteomes" id="UP001139505">
    <property type="component" value="Unassembled WGS sequence"/>
</dbReference>
<evidence type="ECO:0000313" key="2">
    <source>
        <dbReference type="EMBL" id="GBG37077.1"/>
    </source>
</evidence>